<dbReference type="Proteomes" id="UP000034736">
    <property type="component" value="Unassembled WGS sequence"/>
</dbReference>
<name>A0A0G1H1Y8_9BACT</name>
<evidence type="ECO:0000313" key="1">
    <source>
        <dbReference type="EMBL" id="KKT40870.1"/>
    </source>
</evidence>
<organism evidence="1 2">
    <name type="scientific">Candidatus Giovannonibacteria bacterium GW2011_GWA2_44_13b</name>
    <dbReference type="NCBI Taxonomy" id="1618647"/>
    <lineage>
        <taxon>Bacteria</taxon>
        <taxon>Candidatus Giovannoniibacteriota</taxon>
    </lineage>
</organism>
<accession>A0A0G1H1Y8</accession>
<reference evidence="1 2" key="1">
    <citation type="journal article" date="2015" name="Nature">
        <title>rRNA introns, odd ribosomes, and small enigmatic genomes across a large radiation of phyla.</title>
        <authorList>
            <person name="Brown C.T."/>
            <person name="Hug L.A."/>
            <person name="Thomas B.C."/>
            <person name="Sharon I."/>
            <person name="Castelle C.J."/>
            <person name="Singh A."/>
            <person name="Wilkins M.J."/>
            <person name="Williams K.H."/>
            <person name="Banfield J.F."/>
        </authorList>
    </citation>
    <scope>NUCLEOTIDE SEQUENCE [LARGE SCALE GENOMIC DNA]</scope>
</reference>
<evidence type="ECO:0000313" key="2">
    <source>
        <dbReference type="Proteomes" id="UP000034736"/>
    </source>
</evidence>
<gene>
    <name evidence="1" type="ORF">UW30_C0016G0001</name>
</gene>
<dbReference type="AlphaFoldDB" id="A0A0G1H1Y8"/>
<dbReference type="EMBL" id="LCHU01000016">
    <property type="protein sequence ID" value="KKT40870.1"/>
    <property type="molecule type" value="Genomic_DNA"/>
</dbReference>
<comment type="caution">
    <text evidence="1">The sequence shown here is derived from an EMBL/GenBank/DDBJ whole genome shotgun (WGS) entry which is preliminary data.</text>
</comment>
<sequence length="319" mass="35980">MKSKTIIILLLITGALYLGGRYVYYGSLTRNCIYTENKLPVPEQLIKGKIVIAKDAYLAVGIDKEYSCLKNFGSIDRKIVGPESINNLTVGRRYFTNKGLAIETLKIGASFRVADVIAVTKHGLTTIDSGSGPIYYLILKDQNNISYKIATVSLGPNKEDLFLSFIDSSQTTNSSSIKLLSPDSFDETADYEGENSLKYTGKLTELSGTYLESTEPQWKKLADRLERGEKFTIIVYIDLHDDYFKEIKLSDNPGERSGQVARIQDEFLKKIPGNLILRDVEKDKWQPYISMEANLNLLDYLIDNQVELKIKTMAELIKR</sequence>
<protein>
    <submittedName>
        <fullName evidence="1">Uncharacterized protein</fullName>
    </submittedName>
</protein>
<proteinExistence type="predicted"/>